<protein>
    <submittedName>
        <fullName evidence="1">Uncharacterized protein</fullName>
    </submittedName>
</protein>
<dbReference type="EMBL" id="OX596086">
    <property type="protein sequence ID" value="CAM9890587.1"/>
    <property type="molecule type" value="Genomic_DNA"/>
</dbReference>
<reference evidence="1" key="2">
    <citation type="submission" date="2025-03" db="EMBL/GenBank/DDBJ databases">
        <authorList>
            <consortium name="ELIXIR-Norway"/>
            <consortium name="Elixir Norway"/>
        </authorList>
    </citation>
    <scope>NUCLEOTIDE SEQUENCE</scope>
</reference>
<accession>A0AC59YPU7</accession>
<sequence>AYRFIQDCLAVPRSMSYSSTKQPAVVAEGNPIRSLLPQQMQRSQPRRDFSGLACPASSAAKGCLP</sequence>
<reference evidence="1" key="1">
    <citation type="submission" date="2023-05" db="EMBL/GenBank/DDBJ databases">
        <authorList>
            <consortium name="ELIXIR-Norway"/>
        </authorList>
    </citation>
    <scope>NUCLEOTIDE SEQUENCE</scope>
</reference>
<name>A0AC59YPU7_RANTA</name>
<proteinExistence type="predicted"/>
<feature type="non-terminal residue" evidence="1">
    <location>
        <position position="1"/>
    </location>
</feature>
<gene>
    <name evidence="1" type="ORF">MRATA1EN22A_LOCUS8928</name>
</gene>
<evidence type="ECO:0000313" key="1">
    <source>
        <dbReference type="EMBL" id="CAM9890587.1"/>
    </source>
</evidence>
<evidence type="ECO:0000313" key="2">
    <source>
        <dbReference type="Proteomes" id="UP001162501"/>
    </source>
</evidence>
<organism evidence="1 2">
    <name type="scientific">Rangifer tarandus platyrhynchus</name>
    <name type="common">Svalbard reindeer</name>
    <dbReference type="NCBI Taxonomy" id="3082113"/>
    <lineage>
        <taxon>Eukaryota</taxon>
        <taxon>Metazoa</taxon>
        <taxon>Chordata</taxon>
        <taxon>Craniata</taxon>
        <taxon>Vertebrata</taxon>
        <taxon>Euteleostomi</taxon>
        <taxon>Mammalia</taxon>
        <taxon>Eutheria</taxon>
        <taxon>Laurasiatheria</taxon>
        <taxon>Artiodactyla</taxon>
        <taxon>Ruminantia</taxon>
        <taxon>Pecora</taxon>
        <taxon>Cervidae</taxon>
        <taxon>Odocoileinae</taxon>
        <taxon>Rangifer</taxon>
    </lineage>
</organism>
<dbReference type="Proteomes" id="UP001162501">
    <property type="component" value="Chromosome 2"/>
</dbReference>